<sequence>MSTHRMRLEFTVEVVDVEAAKAIGRQHLADRVDAATMRGEDIGYQGSRTPGADLDELLARSPNVVASMAIAELLRRGAESMSAVRLTNVSMTHVDE</sequence>
<gene>
    <name evidence="1" type="ORF">GCM10025789_00020</name>
</gene>
<protein>
    <submittedName>
        <fullName evidence="1">Uncharacterized protein</fullName>
    </submittedName>
</protein>
<dbReference type="EMBL" id="BAABLV010000001">
    <property type="protein sequence ID" value="GAA4887899.1"/>
    <property type="molecule type" value="Genomic_DNA"/>
</dbReference>
<evidence type="ECO:0000313" key="2">
    <source>
        <dbReference type="Proteomes" id="UP001501521"/>
    </source>
</evidence>
<organism evidence="1 2">
    <name type="scientific">Tessaracoccus lubricantis</name>
    <dbReference type="NCBI Taxonomy" id="545543"/>
    <lineage>
        <taxon>Bacteria</taxon>
        <taxon>Bacillati</taxon>
        <taxon>Actinomycetota</taxon>
        <taxon>Actinomycetes</taxon>
        <taxon>Propionibacteriales</taxon>
        <taxon>Propionibacteriaceae</taxon>
        <taxon>Tessaracoccus</taxon>
    </lineage>
</organism>
<keyword evidence="2" id="KW-1185">Reference proteome</keyword>
<comment type="caution">
    <text evidence="1">The sequence shown here is derived from an EMBL/GenBank/DDBJ whole genome shotgun (WGS) entry which is preliminary data.</text>
</comment>
<name>A0ABP9EV80_9ACTN</name>
<dbReference type="RefSeq" id="WP_345577106.1">
    <property type="nucleotide sequence ID" value="NZ_BAABLV010000001.1"/>
</dbReference>
<proteinExistence type="predicted"/>
<reference evidence="2" key="1">
    <citation type="journal article" date="2019" name="Int. J. Syst. Evol. Microbiol.">
        <title>The Global Catalogue of Microorganisms (GCM) 10K type strain sequencing project: providing services to taxonomists for standard genome sequencing and annotation.</title>
        <authorList>
            <consortium name="The Broad Institute Genomics Platform"/>
            <consortium name="The Broad Institute Genome Sequencing Center for Infectious Disease"/>
            <person name="Wu L."/>
            <person name="Ma J."/>
        </authorList>
    </citation>
    <scope>NUCLEOTIDE SEQUENCE [LARGE SCALE GENOMIC DNA]</scope>
    <source>
        <strain evidence="2">JCM 19125</strain>
    </source>
</reference>
<dbReference type="Proteomes" id="UP001501521">
    <property type="component" value="Unassembled WGS sequence"/>
</dbReference>
<accession>A0ABP9EV80</accession>
<evidence type="ECO:0000313" key="1">
    <source>
        <dbReference type="EMBL" id="GAA4887899.1"/>
    </source>
</evidence>